<dbReference type="GO" id="GO:0046654">
    <property type="term" value="P:tetrahydrofolate biosynthetic process"/>
    <property type="evidence" value="ECO:0007669"/>
    <property type="project" value="UniProtKB-UniRule"/>
</dbReference>
<dbReference type="EMBL" id="BMXR01000002">
    <property type="protein sequence ID" value="GGX45469.1"/>
    <property type="molecule type" value="Genomic_DNA"/>
</dbReference>
<organism evidence="8 9">
    <name type="scientific">Saccharospirillum salsuginis</name>
    <dbReference type="NCBI Taxonomy" id="418750"/>
    <lineage>
        <taxon>Bacteria</taxon>
        <taxon>Pseudomonadati</taxon>
        <taxon>Pseudomonadota</taxon>
        <taxon>Gammaproteobacteria</taxon>
        <taxon>Oceanospirillales</taxon>
        <taxon>Saccharospirillaceae</taxon>
        <taxon>Saccharospirillum</taxon>
    </lineage>
</organism>
<keyword evidence="5 6" id="KW-0456">Lyase</keyword>
<proteinExistence type="inferred from homology"/>
<gene>
    <name evidence="8" type="primary">folB-1</name>
    <name evidence="8" type="ORF">GCM10007392_10600</name>
</gene>
<comment type="function">
    <text evidence="6">Catalyzes the conversion of 7,8-dihydroneopterin to 6-hydroxymethyl-7,8-dihydropterin.</text>
</comment>
<dbReference type="AlphaFoldDB" id="A0A918N7U3"/>
<dbReference type="Proteomes" id="UP000626148">
    <property type="component" value="Unassembled WGS sequence"/>
</dbReference>
<evidence type="ECO:0000256" key="1">
    <source>
        <dbReference type="ARBA" id="ARBA00001353"/>
    </source>
</evidence>
<protein>
    <recommendedName>
        <fullName evidence="6">7,8-dihydroneopterin aldolase</fullName>
        <ecNumber evidence="6">4.1.2.25</ecNumber>
    </recommendedName>
</protein>
<evidence type="ECO:0000256" key="6">
    <source>
        <dbReference type="RuleBase" id="RU362079"/>
    </source>
</evidence>
<dbReference type="GO" id="GO:0046656">
    <property type="term" value="P:folic acid biosynthetic process"/>
    <property type="evidence" value="ECO:0007669"/>
    <property type="project" value="UniProtKB-UniRule"/>
</dbReference>
<evidence type="ECO:0000313" key="9">
    <source>
        <dbReference type="Proteomes" id="UP000626148"/>
    </source>
</evidence>
<evidence type="ECO:0000256" key="5">
    <source>
        <dbReference type="ARBA" id="ARBA00023239"/>
    </source>
</evidence>
<comment type="catalytic activity">
    <reaction evidence="1 6">
        <text>7,8-dihydroneopterin = 6-hydroxymethyl-7,8-dihydropterin + glycolaldehyde</text>
        <dbReference type="Rhea" id="RHEA:10540"/>
        <dbReference type="ChEBI" id="CHEBI:17001"/>
        <dbReference type="ChEBI" id="CHEBI:17071"/>
        <dbReference type="ChEBI" id="CHEBI:44841"/>
        <dbReference type="EC" id="4.1.2.25"/>
    </reaction>
</comment>
<dbReference type="Gene3D" id="3.30.1130.10">
    <property type="match status" value="1"/>
</dbReference>
<evidence type="ECO:0000256" key="4">
    <source>
        <dbReference type="ARBA" id="ARBA00022909"/>
    </source>
</evidence>
<accession>A0A918N7U3</accession>
<keyword evidence="9" id="KW-1185">Reference proteome</keyword>
<dbReference type="InterPro" id="IPR006157">
    <property type="entry name" value="FolB_dom"/>
</dbReference>
<dbReference type="PANTHER" id="PTHR42844">
    <property type="entry name" value="DIHYDRONEOPTERIN ALDOLASE 1-RELATED"/>
    <property type="match status" value="1"/>
</dbReference>
<dbReference type="NCBIfam" id="TIGR00525">
    <property type="entry name" value="folB"/>
    <property type="match status" value="1"/>
</dbReference>
<evidence type="ECO:0000256" key="3">
    <source>
        <dbReference type="ARBA" id="ARBA00005708"/>
    </source>
</evidence>
<dbReference type="GO" id="GO:0004150">
    <property type="term" value="F:dihydroneopterin aldolase activity"/>
    <property type="evidence" value="ECO:0007669"/>
    <property type="project" value="UniProtKB-UniRule"/>
</dbReference>
<dbReference type="PANTHER" id="PTHR42844:SF1">
    <property type="entry name" value="DIHYDRONEOPTERIN ALDOLASE 1-RELATED"/>
    <property type="match status" value="1"/>
</dbReference>
<keyword evidence="4 6" id="KW-0289">Folate biosynthesis</keyword>
<dbReference type="Pfam" id="PF02152">
    <property type="entry name" value="FolB"/>
    <property type="match status" value="1"/>
</dbReference>
<name>A0A918N7U3_9GAMM</name>
<evidence type="ECO:0000259" key="7">
    <source>
        <dbReference type="SMART" id="SM00905"/>
    </source>
</evidence>
<dbReference type="SMART" id="SM00905">
    <property type="entry name" value="FolB"/>
    <property type="match status" value="1"/>
</dbReference>
<reference evidence="8" key="1">
    <citation type="journal article" date="2014" name="Int. J. Syst. Evol. Microbiol.">
        <title>Complete genome sequence of Corynebacterium casei LMG S-19264T (=DSM 44701T), isolated from a smear-ripened cheese.</title>
        <authorList>
            <consortium name="US DOE Joint Genome Institute (JGI-PGF)"/>
            <person name="Walter F."/>
            <person name="Albersmeier A."/>
            <person name="Kalinowski J."/>
            <person name="Ruckert C."/>
        </authorList>
    </citation>
    <scope>NUCLEOTIDE SEQUENCE</scope>
    <source>
        <strain evidence="8">KCTC 22169</strain>
    </source>
</reference>
<dbReference type="NCBIfam" id="TIGR00526">
    <property type="entry name" value="folB_dom"/>
    <property type="match status" value="1"/>
</dbReference>
<evidence type="ECO:0000256" key="2">
    <source>
        <dbReference type="ARBA" id="ARBA00005013"/>
    </source>
</evidence>
<sequence length="117" mass="13443">MTDRVFLQELKVETVIGAYDWERSIRQNLWLDLSLAFDCKPAGTTDDLSKALDYDALSRHIRDWAAEQSFELIETFGERLCVLIYEFCGVRDIDLRINKRGAVADCGGVGIHIRRTF</sequence>
<dbReference type="GO" id="GO:0005737">
    <property type="term" value="C:cytoplasm"/>
    <property type="evidence" value="ECO:0007669"/>
    <property type="project" value="TreeGrafter"/>
</dbReference>
<reference evidence="8" key="2">
    <citation type="submission" date="2020-09" db="EMBL/GenBank/DDBJ databases">
        <authorList>
            <person name="Sun Q."/>
            <person name="Kim S."/>
        </authorList>
    </citation>
    <scope>NUCLEOTIDE SEQUENCE</scope>
    <source>
        <strain evidence="8">KCTC 22169</strain>
    </source>
</reference>
<dbReference type="RefSeq" id="WP_189607448.1">
    <property type="nucleotide sequence ID" value="NZ_BMXR01000002.1"/>
</dbReference>
<comment type="caution">
    <text evidence="8">The sequence shown here is derived from an EMBL/GenBank/DDBJ whole genome shotgun (WGS) entry which is preliminary data.</text>
</comment>
<comment type="pathway">
    <text evidence="2 6">Cofactor biosynthesis; tetrahydrofolate biosynthesis; 2-amino-4-hydroxy-6-hydroxymethyl-7,8-dihydropteridine diphosphate from 7,8-dihydroneopterin triphosphate: step 3/4.</text>
</comment>
<dbReference type="SUPFAM" id="SSF55620">
    <property type="entry name" value="Tetrahydrobiopterin biosynthesis enzymes-like"/>
    <property type="match status" value="1"/>
</dbReference>
<dbReference type="InterPro" id="IPR006156">
    <property type="entry name" value="Dihydroneopterin_aldolase"/>
</dbReference>
<feature type="domain" description="Dihydroneopterin aldolase/epimerase" evidence="7">
    <location>
        <begin position="5"/>
        <end position="115"/>
    </location>
</feature>
<comment type="similarity">
    <text evidence="3 6">Belongs to the DHNA family.</text>
</comment>
<evidence type="ECO:0000313" key="8">
    <source>
        <dbReference type="EMBL" id="GGX45469.1"/>
    </source>
</evidence>
<dbReference type="EC" id="4.1.2.25" evidence="6"/>
<dbReference type="InterPro" id="IPR043133">
    <property type="entry name" value="GTP-CH-I_C/QueF"/>
</dbReference>